<reference evidence="10" key="1">
    <citation type="submission" date="2019-10" db="EMBL/GenBank/DDBJ databases">
        <authorList>
            <consortium name="DOE Joint Genome Institute"/>
            <person name="Kuo A."/>
            <person name="Miyauchi S."/>
            <person name="Kiss E."/>
            <person name="Drula E."/>
            <person name="Kohler A."/>
            <person name="Sanchez-Garcia M."/>
            <person name="Andreopoulos B."/>
            <person name="Barry K.W."/>
            <person name="Bonito G."/>
            <person name="Buee M."/>
            <person name="Carver A."/>
            <person name="Chen C."/>
            <person name="Cichocki N."/>
            <person name="Clum A."/>
            <person name="Culley D."/>
            <person name="Crous P.W."/>
            <person name="Fauchery L."/>
            <person name="Girlanda M."/>
            <person name="Hayes R."/>
            <person name="Keri Z."/>
            <person name="LaButti K."/>
            <person name="Lipzen A."/>
            <person name="Lombard V."/>
            <person name="Magnuson J."/>
            <person name="Maillard F."/>
            <person name="Morin E."/>
            <person name="Murat C."/>
            <person name="Nolan M."/>
            <person name="Ohm R."/>
            <person name="Pangilinan J."/>
            <person name="Pereira M."/>
            <person name="Perotto S."/>
            <person name="Peter M."/>
            <person name="Riley R."/>
            <person name="Sitrit Y."/>
            <person name="Stielow B."/>
            <person name="Szollosi G."/>
            <person name="Zifcakova L."/>
            <person name="Stursova M."/>
            <person name="Spatafora J.W."/>
            <person name="Tedersoo L."/>
            <person name="Vaario L.-M."/>
            <person name="Yamada A."/>
            <person name="Yan M."/>
            <person name="Wang P."/>
            <person name="Xu J."/>
            <person name="Bruns T."/>
            <person name="Baldrian P."/>
            <person name="Vilgalys R."/>
            <person name="Henrissat B."/>
            <person name="Grigoriev I.V."/>
            <person name="Hibbett D."/>
            <person name="Nagy L.G."/>
            <person name="Martin F.M."/>
        </authorList>
    </citation>
    <scope>NUCLEOTIDE SEQUENCE</scope>
    <source>
        <strain evidence="10">Prilba</strain>
    </source>
</reference>
<evidence type="ECO:0000256" key="6">
    <source>
        <dbReference type="PIRNR" id="PIRNR022950"/>
    </source>
</evidence>
<evidence type="ECO:0000256" key="4">
    <source>
        <dbReference type="ARBA" id="ARBA00022801"/>
    </source>
</evidence>
<dbReference type="GO" id="GO:0051723">
    <property type="term" value="F:protein methylesterase activity"/>
    <property type="evidence" value="ECO:0007669"/>
    <property type="project" value="UniProtKB-EC"/>
</dbReference>
<feature type="active site" evidence="7">
    <location>
        <position position="339"/>
    </location>
</feature>
<dbReference type="OrthoDB" id="194865at2759"/>
<comment type="catalytic activity">
    <reaction evidence="5">
        <text>[phosphatase 2A protein]-C-terminal L-leucine methyl ester + H2O = [phosphatase 2A protein]-C-terminal L-leucine + methanol + H(+)</text>
        <dbReference type="Rhea" id="RHEA:48548"/>
        <dbReference type="Rhea" id="RHEA-COMP:12134"/>
        <dbReference type="Rhea" id="RHEA-COMP:12135"/>
        <dbReference type="ChEBI" id="CHEBI:15377"/>
        <dbReference type="ChEBI" id="CHEBI:15378"/>
        <dbReference type="ChEBI" id="CHEBI:17790"/>
        <dbReference type="ChEBI" id="CHEBI:90516"/>
        <dbReference type="ChEBI" id="CHEBI:90517"/>
        <dbReference type="EC" id="3.1.1.89"/>
    </reaction>
</comment>
<evidence type="ECO:0000256" key="2">
    <source>
        <dbReference type="ARBA" id="ARBA00020672"/>
    </source>
</evidence>
<evidence type="ECO:0000313" key="11">
    <source>
        <dbReference type="Proteomes" id="UP000759537"/>
    </source>
</evidence>
<reference evidence="10" key="2">
    <citation type="journal article" date="2020" name="Nat. Commun.">
        <title>Large-scale genome sequencing of mycorrhizal fungi provides insights into the early evolution of symbiotic traits.</title>
        <authorList>
            <person name="Miyauchi S."/>
            <person name="Kiss E."/>
            <person name="Kuo A."/>
            <person name="Drula E."/>
            <person name="Kohler A."/>
            <person name="Sanchez-Garcia M."/>
            <person name="Morin E."/>
            <person name="Andreopoulos B."/>
            <person name="Barry K.W."/>
            <person name="Bonito G."/>
            <person name="Buee M."/>
            <person name="Carver A."/>
            <person name="Chen C."/>
            <person name="Cichocki N."/>
            <person name="Clum A."/>
            <person name="Culley D."/>
            <person name="Crous P.W."/>
            <person name="Fauchery L."/>
            <person name="Girlanda M."/>
            <person name="Hayes R.D."/>
            <person name="Keri Z."/>
            <person name="LaButti K."/>
            <person name="Lipzen A."/>
            <person name="Lombard V."/>
            <person name="Magnuson J."/>
            <person name="Maillard F."/>
            <person name="Murat C."/>
            <person name="Nolan M."/>
            <person name="Ohm R.A."/>
            <person name="Pangilinan J."/>
            <person name="Pereira M.F."/>
            <person name="Perotto S."/>
            <person name="Peter M."/>
            <person name="Pfister S."/>
            <person name="Riley R."/>
            <person name="Sitrit Y."/>
            <person name="Stielow J.B."/>
            <person name="Szollosi G."/>
            <person name="Zifcakova L."/>
            <person name="Stursova M."/>
            <person name="Spatafora J.W."/>
            <person name="Tedersoo L."/>
            <person name="Vaario L.M."/>
            <person name="Yamada A."/>
            <person name="Yan M."/>
            <person name="Wang P."/>
            <person name="Xu J."/>
            <person name="Bruns T."/>
            <person name="Baldrian P."/>
            <person name="Vilgalys R."/>
            <person name="Dunand C."/>
            <person name="Henrissat B."/>
            <person name="Grigoriev I.V."/>
            <person name="Hibbett D."/>
            <person name="Nagy L.G."/>
            <person name="Martin F.M."/>
        </authorList>
    </citation>
    <scope>NUCLEOTIDE SEQUENCE</scope>
    <source>
        <strain evidence="10">Prilba</strain>
    </source>
</reference>
<keyword evidence="3 6" id="KW-0719">Serine esterase</keyword>
<name>A0A9P5MZL5_9AGAM</name>
<dbReference type="InterPro" id="IPR029058">
    <property type="entry name" value="AB_hydrolase_fold"/>
</dbReference>
<comment type="similarity">
    <text evidence="1 6">Belongs to the AB hydrolase superfamily.</text>
</comment>
<comment type="caution">
    <text evidence="10">The sequence shown here is derived from an EMBL/GenBank/DDBJ whole genome shotgun (WGS) entry which is preliminary data.</text>
</comment>
<gene>
    <name evidence="10" type="ORF">DFH94DRAFT_728867</name>
</gene>
<protein>
    <recommendedName>
        <fullName evidence="2 6">Protein phosphatase methylesterase 1</fullName>
        <shortName evidence="6">PME-1</shortName>
        <ecNumber evidence="6">3.1.1.-</ecNumber>
    </recommendedName>
</protein>
<accession>A0A9P5MZL5</accession>
<keyword evidence="4 6" id="KW-0378">Hydrolase</keyword>
<dbReference type="InterPro" id="IPR000073">
    <property type="entry name" value="AB_hydrolase_1"/>
</dbReference>
<evidence type="ECO:0000313" key="10">
    <source>
        <dbReference type="EMBL" id="KAF8482670.1"/>
    </source>
</evidence>
<dbReference type="PANTHER" id="PTHR14189:SF0">
    <property type="entry name" value="PROTEIN PHOSPHATASE METHYLESTERASE 1"/>
    <property type="match status" value="1"/>
</dbReference>
<dbReference type="Proteomes" id="UP000759537">
    <property type="component" value="Unassembled WGS sequence"/>
</dbReference>
<feature type="active site" evidence="7">
    <location>
        <position position="207"/>
    </location>
</feature>
<sequence>MHARIAKLPQLPPDLLEEEDADEESEAADLIGALPSLSISSPASRPPRTPNPAYIPISGASYFSEAVQVDVPASKLDIRVYYTPPQTTDGSPGSVMVCHHGAGFAGLSFALFAKEATGLSKGELGVLSIDARRHGKTLPIEGSSDEDLSLEILVQDLNNLLQVVFPDPAVAPSLLLVGHSMGGAVVVNTVPRLLEAKYRVSGVAVLDVVEGTAIDALPHMPAVLNSRPEGFNSVSDAIEWHITAHQIRNITSARVSVPSLVTPTPEPRARGVRAFAWRTPLRTTGPYWEGWFRGLSAAFLAARTARLLVLAGTDRLDRELMIGQMQGKFQMVVVPNTGHMLHEDDPETLARTLVEFWRRNERVVVGIKRVGEL</sequence>
<dbReference type="PIRSF" id="PIRSF022950">
    <property type="entry name" value="PPase_methylesterase_euk"/>
    <property type="match status" value="1"/>
</dbReference>
<keyword evidence="11" id="KW-1185">Reference proteome</keyword>
<dbReference type="EC" id="3.1.1.-" evidence="6"/>
<evidence type="ECO:0000256" key="1">
    <source>
        <dbReference type="ARBA" id="ARBA00008645"/>
    </source>
</evidence>
<evidence type="ECO:0000256" key="8">
    <source>
        <dbReference type="SAM" id="MobiDB-lite"/>
    </source>
</evidence>
<evidence type="ECO:0000259" key="9">
    <source>
        <dbReference type="Pfam" id="PF12697"/>
    </source>
</evidence>
<dbReference type="InterPro" id="IPR016812">
    <property type="entry name" value="PPase_methylesterase_euk"/>
</dbReference>
<evidence type="ECO:0000256" key="5">
    <source>
        <dbReference type="ARBA" id="ARBA00049203"/>
    </source>
</evidence>
<dbReference type="Gene3D" id="3.40.50.1820">
    <property type="entry name" value="alpha/beta hydrolase"/>
    <property type="match status" value="1"/>
</dbReference>
<dbReference type="Pfam" id="PF12697">
    <property type="entry name" value="Abhydrolase_6"/>
    <property type="match status" value="1"/>
</dbReference>
<feature type="domain" description="AB hydrolase-1" evidence="9">
    <location>
        <begin position="97"/>
        <end position="351"/>
    </location>
</feature>
<feature type="active site" evidence="7">
    <location>
        <position position="180"/>
    </location>
</feature>
<dbReference type="EMBL" id="WHVB01000005">
    <property type="protein sequence ID" value="KAF8482670.1"/>
    <property type="molecule type" value="Genomic_DNA"/>
</dbReference>
<feature type="region of interest" description="Disordered" evidence="8">
    <location>
        <begin position="1"/>
        <end position="28"/>
    </location>
</feature>
<evidence type="ECO:0000256" key="7">
    <source>
        <dbReference type="PIRSR" id="PIRSR022950-1"/>
    </source>
</evidence>
<dbReference type="AlphaFoldDB" id="A0A9P5MZL5"/>
<dbReference type="PANTHER" id="PTHR14189">
    <property type="entry name" value="PROTEIN PHOSPHATASE METHYLESTERASE-1 RELATED"/>
    <property type="match status" value="1"/>
</dbReference>
<evidence type="ECO:0000256" key="3">
    <source>
        <dbReference type="ARBA" id="ARBA00022487"/>
    </source>
</evidence>
<feature type="compositionally biased region" description="Acidic residues" evidence="8">
    <location>
        <begin position="15"/>
        <end position="27"/>
    </location>
</feature>
<dbReference type="SUPFAM" id="SSF53474">
    <property type="entry name" value="alpha/beta-Hydrolases"/>
    <property type="match status" value="1"/>
</dbReference>
<proteinExistence type="inferred from homology"/>
<organism evidence="10 11">
    <name type="scientific">Russula ochroleuca</name>
    <dbReference type="NCBI Taxonomy" id="152965"/>
    <lineage>
        <taxon>Eukaryota</taxon>
        <taxon>Fungi</taxon>
        <taxon>Dikarya</taxon>
        <taxon>Basidiomycota</taxon>
        <taxon>Agaricomycotina</taxon>
        <taxon>Agaricomycetes</taxon>
        <taxon>Russulales</taxon>
        <taxon>Russulaceae</taxon>
        <taxon>Russula</taxon>
    </lineage>
</organism>
<comment type="function">
    <text evidence="6">Demethylates proteins that have been reversibly carboxymethylated.</text>
</comment>